<dbReference type="AlphaFoldDB" id="A0A921AWB1"/>
<proteinExistence type="predicted"/>
<comment type="caution">
    <text evidence="1">The sequence shown here is derived from an EMBL/GenBank/DDBJ whole genome shotgun (WGS) entry which is preliminary data.</text>
</comment>
<accession>A0A921AWB1</accession>
<reference evidence="1" key="1">
    <citation type="journal article" date="2021" name="PeerJ">
        <title>Extensive microbial diversity within the chicken gut microbiome revealed by metagenomics and culture.</title>
        <authorList>
            <person name="Gilroy R."/>
            <person name="Ravi A."/>
            <person name="Getino M."/>
            <person name="Pursley I."/>
            <person name="Horton D.L."/>
            <person name="Alikhan N.F."/>
            <person name="Baker D."/>
            <person name="Gharbi K."/>
            <person name="Hall N."/>
            <person name="Watson M."/>
            <person name="Adriaenssens E.M."/>
            <person name="Foster-Nyarko E."/>
            <person name="Jarju S."/>
            <person name="Secka A."/>
            <person name="Antonio M."/>
            <person name="Oren A."/>
            <person name="Chaudhuri R.R."/>
            <person name="La Ragione R."/>
            <person name="Hildebrand F."/>
            <person name="Pallen M.J."/>
        </authorList>
    </citation>
    <scope>NUCLEOTIDE SEQUENCE</scope>
    <source>
        <strain evidence="1">ChiGjej2B2-19336</strain>
    </source>
</reference>
<gene>
    <name evidence="1" type="ORF">K8W16_05260</name>
</gene>
<sequence>MSQIRYPSRVRYEYSQDPDCRLQYTHGVWGGINPQGEIEVNFYVESDKLPSFSERAVEPDGAFGAEVVPFDEEERVINRHIHSRVLFNYHTARALMEWLEEKIDTLEMEESANYNPEEGGPEVQQ</sequence>
<reference evidence="1" key="2">
    <citation type="submission" date="2021-09" db="EMBL/GenBank/DDBJ databases">
        <authorList>
            <person name="Gilroy R."/>
        </authorList>
    </citation>
    <scope>NUCLEOTIDE SEQUENCE</scope>
    <source>
        <strain evidence="1">ChiGjej2B2-19336</strain>
    </source>
</reference>
<protein>
    <submittedName>
        <fullName evidence="1">Uncharacterized protein</fullName>
    </submittedName>
</protein>
<evidence type="ECO:0000313" key="1">
    <source>
        <dbReference type="EMBL" id="HJD97034.1"/>
    </source>
</evidence>
<organism evidence="1 2">
    <name type="scientific">Mailhella massiliensis</name>
    <dbReference type="NCBI Taxonomy" id="1903261"/>
    <lineage>
        <taxon>Bacteria</taxon>
        <taxon>Pseudomonadati</taxon>
        <taxon>Thermodesulfobacteriota</taxon>
        <taxon>Desulfovibrionia</taxon>
        <taxon>Desulfovibrionales</taxon>
        <taxon>Desulfovibrionaceae</taxon>
        <taxon>Mailhella</taxon>
    </lineage>
</organism>
<dbReference type="RefSeq" id="WP_304121811.1">
    <property type="nucleotide sequence ID" value="NZ_DYZA01000098.1"/>
</dbReference>
<dbReference type="Proteomes" id="UP000698963">
    <property type="component" value="Unassembled WGS sequence"/>
</dbReference>
<name>A0A921AWB1_9BACT</name>
<dbReference type="EMBL" id="DYZA01000098">
    <property type="protein sequence ID" value="HJD97034.1"/>
    <property type="molecule type" value="Genomic_DNA"/>
</dbReference>
<evidence type="ECO:0000313" key="2">
    <source>
        <dbReference type="Proteomes" id="UP000698963"/>
    </source>
</evidence>